<dbReference type="Pfam" id="PF21847">
    <property type="entry name" value="DUF6906"/>
    <property type="match status" value="1"/>
</dbReference>
<reference evidence="2 3" key="1">
    <citation type="submission" date="2024-02" db="EMBL/GenBank/DDBJ databases">
        <title>Seven novel Bacillus-like species.</title>
        <authorList>
            <person name="Liu G."/>
        </authorList>
    </citation>
    <scope>NUCLEOTIDE SEQUENCE [LARGE SCALE GENOMIC DNA]</scope>
    <source>
        <strain evidence="2 3">FJAT-53654</strain>
    </source>
</reference>
<feature type="domain" description="DUF6906" evidence="1">
    <location>
        <begin position="1"/>
        <end position="50"/>
    </location>
</feature>
<organism evidence="2 3">
    <name type="scientific">Metabacillus rhizosphaerae</name>
    <dbReference type="NCBI Taxonomy" id="3117747"/>
    <lineage>
        <taxon>Bacteria</taxon>
        <taxon>Bacillati</taxon>
        <taxon>Bacillota</taxon>
        <taxon>Bacilli</taxon>
        <taxon>Bacillales</taxon>
        <taxon>Bacillaceae</taxon>
        <taxon>Metabacillus</taxon>
    </lineage>
</organism>
<accession>A0ABZ2MY85</accession>
<evidence type="ECO:0000313" key="3">
    <source>
        <dbReference type="Proteomes" id="UP001368328"/>
    </source>
</evidence>
<evidence type="ECO:0000259" key="1">
    <source>
        <dbReference type="Pfam" id="PF21847"/>
    </source>
</evidence>
<gene>
    <name evidence="2" type="ORF">WCV66_09465</name>
</gene>
<name>A0ABZ2MY85_9BACI</name>
<dbReference type="EMBL" id="CP147403">
    <property type="protein sequence ID" value="WXB90401.1"/>
    <property type="molecule type" value="Genomic_DNA"/>
</dbReference>
<protein>
    <recommendedName>
        <fullName evidence="1">DUF6906 domain-containing protein</fullName>
    </recommendedName>
</protein>
<keyword evidence="3" id="KW-1185">Reference proteome</keyword>
<sequence length="52" mass="6184">MKQGKRPTNAQKYQIKQAGLNPQNWLIVKNLKHEHRLQLVHRETGRQREIAV</sequence>
<dbReference type="RefSeq" id="WP_338788782.1">
    <property type="nucleotide sequence ID" value="NZ_CP147403.1"/>
</dbReference>
<dbReference type="InterPro" id="IPR054201">
    <property type="entry name" value="DUF6906"/>
</dbReference>
<evidence type="ECO:0000313" key="2">
    <source>
        <dbReference type="EMBL" id="WXB90401.1"/>
    </source>
</evidence>
<dbReference type="Proteomes" id="UP001368328">
    <property type="component" value="Chromosome"/>
</dbReference>
<proteinExistence type="predicted"/>